<dbReference type="EMBL" id="GL732533">
    <property type="protein sequence ID" value="EFX84786.1"/>
    <property type="molecule type" value="Genomic_DNA"/>
</dbReference>
<feature type="region of interest" description="Disordered" evidence="1">
    <location>
        <begin position="1"/>
        <end position="37"/>
    </location>
</feature>
<organism evidence="2 3">
    <name type="scientific">Daphnia pulex</name>
    <name type="common">Water flea</name>
    <dbReference type="NCBI Taxonomy" id="6669"/>
    <lineage>
        <taxon>Eukaryota</taxon>
        <taxon>Metazoa</taxon>
        <taxon>Ecdysozoa</taxon>
        <taxon>Arthropoda</taxon>
        <taxon>Crustacea</taxon>
        <taxon>Branchiopoda</taxon>
        <taxon>Diplostraca</taxon>
        <taxon>Cladocera</taxon>
        <taxon>Anomopoda</taxon>
        <taxon>Daphniidae</taxon>
        <taxon>Daphnia</taxon>
    </lineage>
</organism>
<accession>E9G6Q6</accession>
<dbReference type="Proteomes" id="UP000000305">
    <property type="component" value="Unassembled WGS sequence"/>
</dbReference>
<sequence>MGTKAGNMGMYDPSPATSTCGKKGQPIPSNENLQKGRHVTLEGHGEKRVMQRCRGWVRTDVLHHYQAVNYGVVLLLCCIFDGLVDHWCTDVSLLWGTPKRNAAALLHDNNIRNSRLLAYCISKYYTT</sequence>
<reference evidence="2 3" key="1">
    <citation type="journal article" date="2011" name="Science">
        <title>The ecoresponsive genome of Daphnia pulex.</title>
        <authorList>
            <person name="Colbourne J.K."/>
            <person name="Pfrender M.E."/>
            <person name="Gilbert D."/>
            <person name="Thomas W.K."/>
            <person name="Tucker A."/>
            <person name="Oakley T.H."/>
            <person name="Tokishita S."/>
            <person name="Aerts A."/>
            <person name="Arnold G.J."/>
            <person name="Basu M.K."/>
            <person name="Bauer D.J."/>
            <person name="Caceres C.E."/>
            <person name="Carmel L."/>
            <person name="Casola C."/>
            <person name="Choi J.H."/>
            <person name="Detter J.C."/>
            <person name="Dong Q."/>
            <person name="Dusheyko S."/>
            <person name="Eads B.D."/>
            <person name="Frohlich T."/>
            <person name="Geiler-Samerotte K.A."/>
            <person name="Gerlach D."/>
            <person name="Hatcher P."/>
            <person name="Jogdeo S."/>
            <person name="Krijgsveld J."/>
            <person name="Kriventseva E.V."/>
            <person name="Kultz D."/>
            <person name="Laforsch C."/>
            <person name="Lindquist E."/>
            <person name="Lopez J."/>
            <person name="Manak J.R."/>
            <person name="Muller J."/>
            <person name="Pangilinan J."/>
            <person name="Patwardhan R.P."/>
            <person name="Pitluck S."/>
            <person name="Pritham E.J."/>
            <person name="Rechtsteiner A."/>
            <person name="Rho M."/>
            <person name="Rogozin I.B."/>
            <person name="Sakarya O."/>
            <person name="Salamov A."/>
            <person name="Schaack S."/>
            <person name="Shapiro H."/>
            <person name="Shiga Y."/>
            <person name="Skalitzky C."/>
            <person name="Smith Z."/>
            <person name="Souvorov A."/>
            <person name="Sung W."/>
            <person name="Tang Z."/>
            <person name="Tsuchiya D."/>
            <person name="Tu H."/>
            <person name="Vos H."/>
            <person name="Wang M."/>
            <person name="Wolf Y.I."/>
            <person name="Yamagata H."/>
            <person name="Yamada T."/>
            <person name="Ye Y."/>
            <person name="Shaw J.R."/>
            <person name="Andrews J."/>
            <person name="Crease T.J."/>
            <person name="Tang H."/>
            <person name="Lucas S.M."/>
            <person name="Robertson H.M."/>
            <person name="Bork P."/>
            <person name="Koonin E.V."/>
            <person name="Zdobnov E.M."/>
            <person name="Grigoriev I.V."/>
            <person name="Lynch M."/>
            <person name="Boore J.L."/>
        </authorList>
    </citation>
    <scope>NUCLEOTIDE SEQUENCE [LARGE SCALE GENOMIC DNA]</scope>
</reference>
<evidence type="ECO:0000313" key="3">
    <source>
        <dbReference type="Proteomes" id="UP000000305"/>
    </source>
</evidence>
<dbReference type="InParanoid" id="E9G6Q6"/>
<keyword evidence="3" id="KW-1185">Reference proteome</keyword>
<evidence type="ECO:0000256" key="1">
    <source>
        <dbReference type="SAM" id="MobiDB-lite"/>
    </source>
</evidence>
<dbReference type="PhylomeDB" id="E9G6Q6"/>
<name>E9G6Q6_DAPPU</name>
<dbReference type="AlphaFoldDB" id="E9G6Q6"/>
<proteinExistence type="predicted"/>
<protein>
    <submittedName>
        <fullName evidence="2">Uncharacterized protein</fullName>
    </submittedName>
</protein>
<gene>
    <name evidence="2" type="ORF">DAPPUDRAFT_238134</name>
</gene>
<dbReference type="HOGENOM" id="CLU_1972687_0_0_1"/>
<evidence type="ECO:0000313" key="2">
    <source>
        <dbReference type="EMBL" id="EFX84786.1"/>
    </source>
</evidence>
<dbReference type="KEGG" id="dpx:DAPPUDRAFT_238134"/>